<dbReference type="AlphaFoldDB" id="A0AAD9Z1N1"/>
<gene>
    <name evidence="2" type="ORF">OEA41_009355</name>
</gene>
<evidence type="ECO:0000313" key="3">
    <source>
        <dbReference type="Proteomes" id="UP001276659"/>
    </source>
</evidence>
<dbReference type="Proteomes" id="UP001276659">
    <property type="component" value="Unassembled WGS sequence"/>
</dbReference>
<sequence length="439" mass="49587">MLQAFLLKVFEVFEYRDGIAMIMPRLELGSLALRIQKFGHFNRDDIKTITRQVLNALGIIHRDIKLENILIMCLDRLLIKVTDNGFSITAESNRGTHLFIEPENLMAGELPSIDSSGRGGHEGSEPSILVHLVVALRRTREPYTLGSSDTCNTVLPFPDNVSPEALGIDLFPNEPSVTVQSRKGVHDNTFIDHRKTVSEIIEISKNTYVRIGDIVFSLVSISSLIAGLRDKQLTHGALENTHLNDNVVIAPVAGTGPIGIALDHLRQMKPRKLVALKNGAQVYPKILRPSKLRQKGLSCAGDSNKELEGQNGLRKFHWLEHKSLEIQLQNSYEEVQSLRLQPDREIRYRDQVIACANEVRVRANDGWRTESSTTEEHSNPYVRAVRKKLWTEPRLTIAPLWSRTVKNPEVCRRGQQETFWGRQLRRVEPLPPWAGCTVT</sequence>
<dbReference type="Pfam" id="PF00069">
    <property type="entry name" value="Pkinase"/>
    <property type="match status" value="1"/>
</dbReference>
<dbReference type="GO" id="GO:0004672">
    <property type="term" value="F:protein kinase activity"/>
    <property type="evidence" value="ECO:0007669"/>
    <property type="project" value="InterPro"/>
</dbReference>
<dbReference type="InterPro" id="IPR008271">
    <property type="entry name" value="Ser/Thr_kinase_AS"/>
</dbReference>
<reference evidence="2" key="1">
    <citation type="submission" date="2022-11" db="EMBL/GenBank/DDBJ databases">
        <title>Chromosomal genome sequence assembly and mating type (MAT) locus characterization of the leprose asexual lichenized fungus Lepraria neglecta (Nyl.) Erichsen.</title>
        <authorList>
            <person name="Allen J.L."/>
            <person name="Pfeffer B."/>
        </authorList>
    </citation>
    <scope>NUCLEOTIDE SEQUENCE</scope>
    <source>
        <strain evidence="2">Allen 5258</strain>
    </source>
</reference>
<protein>
    <recommendedName>
        <fullName evidence="1">Protein kinase domain-containing protein</fullName>
    </recommendedName>
</protein>
<dbReference type="PANTHER" id="PTHR24347">
    <property type="entry name" value="SERINE/THREONINE-PROTEIN KINASE"/>
    <property type="match status" value="1"/>
</dbReference>
<dbReference type="EMBL" id="JASNWA010000009">
    <property type="protein sequence ID" value="KAK3169970.1"/>
    <property type="molecule type" value="Genomic_DNA"/>
</dbReference>
<dbReference type="Gene3D" id="1.10.510.10">
    <property type="entry name" value="Transferase(Phosphotransferase) domain 1"/>
    <property type="match status" value="1"/>
</dbReference>
<evidence type="ECO:0000259" key="1">
    <source>
        <dbReference type="PROSITE" id="PS50011"/>
    </source>
</evidence>
<dbReference type="InterPro" id="IPR011009">
    <property type="entry name" value="Kinase-like_dom_sf"/>
</dbReference>
<dbReference type="PROSITE" id="PS00108">
    <property type="entry name" value="PROTEIN_KINASE_ST"/>
    <property type="match status" value="1"/>
</dbReference>
<comment type="caution">
    <text evidence="2">The sequence shown here is derived from an EMBL/GenBank/DDBJ whole genome shotgun (WGS) entry which is preliminary data.</text>
</comment>
<name>A0AAD9Z1N1_9LECA</name>
<accession>A0AAD9Z1N1</accession>
<dbReference type="PROSITE" id="PS50011">
    <property type="entry name" value="PROTEIN_KINASE_DOM"/>
    <property type="match status" value="1"/>
</dbReference>
<dbReference type="InterPro" id="IPR000719">
    <property type="entry name" value="Prot_kinase_dom"/>
</dbReference>
<dbReference type="SUPFAM" id="SSF56112">
    <property type="entry name" value="Protein kinase-like (PK-like)"/>
    <property type="match status" value="1"/>
</dbReference>
<dbReference type="GO" id="GO:0005524">
    <property type="term" value="F:ATP binding"/>
    <property type="evidence" value="ECO:0007669"/>
    <property type="project" value="InterPro"/>
</dbReference>
<proteinExistence type="predicted"/>
<evidence type="ECO:0000313" key="2">
    <source>
        <dbReference type="EMBL" id="KAK3169970.1"/>
    </source>
</evidence>
<organism evidence="2 3">
    <name type="scientific">Lepraria neglecta</name>
    <dbReference type="NCBI Taxonomy" id="209136"/>
    <lineage>
        <taxon>Eukaryota</taxon>
        <taxon>Fungi</taxon>
        <taxon>Dikarya</taxon>
        <taxon>Ascomycota</taxon>
        <taxon>Pezizomycotina</taxon>
        <taxon>Lecanoromycetes</taxon>
        <taxon>OSLEUM clade</taxon>
        <taxon>Lecanoromycetidae</taxon>
        <taxon>Lecanorales</taxon>
        <taxon>Lecanorineae</taxon>
        <taxon>Stereocaulaceae</taxon>
        <taxon>Lepraria</taxon>
    </lineage>
</organism>
<feature type="domain" description="Protein kinase" evidence="1">
    <location>
        <begin position="1"/>
        <end position="191"/>
    </location>
</feature>
<dbReference type="SMART" id="SM00220">
    <property type="entry name" value="S_TKc"/>
    <property type="match status" value="1"/>
</dbReference>
<keyword evidence="3" id="KW-1185">Reference proteome</keyword>